<dbReference type="InterPro" id="IPR011962">
    <property type="entry name" value="dCTP_deaminase"/>
</dbReference>
<dbReference type="Gene3D" id="2.70.40.10">
    <property type="match status" value="1"/>
</dbReference>
<dbReference type="InterPro" id="IPR036157">
    <property type="entry name" value="dUTPase-like_sf"/>
</dbReference>
<dbReference type="PANTHER" id="PTHR42680">
    <property type="entry name" value="DCTP DEAMINASE"/>
    <property type="match status" value="1"/>
</dbReference>
<dbReference type="PANTHER" id="PTHR42680:SF3">
    <property type="entry name" value="DCTP DEAMINASE"/>
    <property type="match status" value="1"/>
</dbReference>
<dbReference type="Proteomes" id="UP000224336">
    <property type="component" value="Segment"/>
</dbReference>
<dbReference type="GO" id="GO:0006229">
    <property type="term" value="P:dUTP biosynthetic process"/>
    <property type="evidence" value="ECO:0007669"/>
    <property type="project" value="InterPro"/>
</dbReference>
<sequence length="189" mass="20828">MAILSDKTITDLSKGREPMITDFIGHQVREKDGKKIISYGLSSYGYDVRLARNFKIFSNVTSAVIDPLDPSDGFLVDWTGDYCIIPPNSYILGHTVESFNIPDDVLAICTGKSTYARLGAIVNVTPIEPGFKGQVVIEIANCTTLPLKIYADMGIAQFMFFRGDAPCEVSYAKRNGKYQNQIGITTARL</sequence>
<dbReference type="Pfam" id="PF22769">
    <property type="entry name" value="DCD"/>
    <property type="match status" value="1"/>
</dbReference>
<dbReference type="CDD" id="cd07557">
    <property type="entry name" value="trimeric_dUTPase"/>
    <property type="match status" value="1"/>
</dbReference>
<keyword evidence="1" id="KW-0378">Hydrolase</keyword>
<evidence type="ECO:0000313" key="4">
    <source>
        <dbReference type="Proteomes" id="UP000224336"/>
    </source>
</evidence>
<dbReference type="EMBL" id="KU521356">
    <property type="protein sequence ID" value="ANM45016.1"/>
    <property type="molecule type" value="Genomic_DNA"/>
</dbReference>
<accession>A0A192Y7Q7</accession>
<reference evidence="3 4" key="1">
    <citation type="journal article" date="2016" name="Sci. Rep.">
        <title>A proposed integrated approach for the preclinical evaluation of phage therapy in Pseudomonas infections.</title>
        <authorList>
            <person name="Danis-Wlodarczyk K."/>
            <person name="Vandenheuvel D."/>
            <person name="Jang H.B."/>
            <person name="Briers Y."/>
            <person name="Olszak T."/>
            <person name="Arabski M."/>
            <person name="Wasik S."/>
            <person name="Drabik M."/>
            <person name="Higgins G."/>
            <person name="Tyrrell J."/>
            <person name="Harvey B.J."/>
            <person name="Noben J.P."/>
            <person name="Lavigne R."/>
            <person name="Drulis-Kawa Z."/>
        </authorList>
    </citation>
    <scope>NUCLEOTIDE SEQUENCE [LARGE SCALE GENOMIC DNA]</scope>
</reference>
<keyword evidence="2" id="KW-0546">Nucleotide metabolism</keyword>
<dbReference type="GO" id="GO:0008829">
    <property type="term" value="F:dCTP deaminase activity"/>
    <property type="evidence" value="ECO:0007669"/>
    <property type="project" value="InterPro"/>
</dbReference>
<dbReference type="InterPro" id="IPR033704">
    <property type="entry name" value="dUTPase_trimeric"/>
</dbReference>
<protein>
    <submittedName>
        <fullName evidence="3">Uncharacterized protein</fullName>
    </submittedName>
</protein>
<proteinExistence type="inferred from homology"/>
<dbReference type="HAMAP" id="MF_00146">
    <property type="entry name" value="dCTP_deaminase"/>
    <property type="match status" value="1"/>
</dbReference>
<dbReference type="NCBIfam" id="TIGR02274">
    <property type="entry name" value="dCTP_deam"/>
    <property type="match status" value="1"/>
</dbReference>
<evidence type="ECO:0000256" key="1">
    <source>
        <dbReference type="ARBA" id="ARBA00022801"/>
    </source>
</evidence>
<name>A0A192Y7Q7_9CAUD</name>
<evidence type="ECO:0000256" key="2">
    <source>
        <dbReference type="ARBA" id="ARBA00023080"/>
    </source>
</evidence>
<gene>
    <name evidence="3" type="ORF">KTN4_258</name>
</gene>
<organism evidence="3 4">
    <name type="scientific">Pseudomonas phage KTN4</name>
    <dbReference type="NCBI Taxonomy" id="1862701"/>
    <lineage>
        <taxon>Viruses</taxon>
        <taxon>Duplodnaviria</taxon>
        <taxon>Heunggongvirae</taxon>
        <taxon>Uroviricota</taxon>
        <taxon>Caudoviricetes</taxon>
        <taxon>Chimalliviridae</taxon>
        <taxon>Phikzvirus</taxon>
        <taxon>Phikzvirus phiKZ</taxon>
    </lineage>
</organism>
<dbReference type="SUPFAM" id="SSF51283">
    <property type="entry name" value="dUTPase-like"/>
    <property type="match status" value="1"/>
</dbReference>
<evidence type="ECO:0000313" key="3">
    <source>
        <dbReference type="EMBL" id="ANM45016.1"/>
    </source>
</evidence>